<evidence type="ECO:0000256" key="12">
    <source>
        <dbReference type="RuleBase" id="RU367050"/>
    </source>
</evidence>
<dbReference type="InterPro" id="IPR035906">
    <property type="entry name" value="MetI-like_sf"/>
</dbReference>
<dbReference type="Gene3D" id="3.10.650.10">
    <property type="entry name" value="MalF N-terminal region-like"/>
    <property type="match status" value="1"/>
</dbReference>
<dbReference type="InterPro" id="IPR029345">
    <property type="entry name" value="MalF_P2"/>
</dbReference>
<reference evidence="14" key="1">
    <citation type="submission" date="2022-10" db="EMBL/GenBank/DDBJ databases">
        <title>Characterization and whole genome sequencing of a new Roseateles species, isolated from fresh water.</title>
        <authorList>
            <person name="Guliayeva D.Y."/>
            <person name="Akhremchuk A.E."/>
            <person name="Sikolenko M.A."/>
            <person name="Valentovich L.N."/>
            <person name="Sidarenka A.V."/>
        </authorList>
    </citation>
    <scope>NUCLEOTIDE SEQUENCE</scope>
    <source>
        <strain evidence="14">BIM B-1768</strain>
    </source>
</reference>
<dbReference type="InterPro" id="IPR035277">
    <property type="entry name" value="MalF_N"/>
</dbReference>
<evidence type="ECO:0000256" key="11">
    <source>
        <dbReference type="RuleBase" id="RU363032"/>
    </source>
</evidence>
<evidence type="ECO:0000256" key="5">
    <source>
        <dbReference type="ARBA" id="ARBA00022475"/>
    </source>
</evidence>
<organism evidence="14 15">
    <name type="scientific">Roseateles amylovorans</name>
    <dbReference type="NCBI Taxonomy" id="2978473"/>
    <lineage>
        <taxon>Bacteria</taxon>
        <taxon>Pseudomonadati</taxon>
        <taxon>Pseudomonadota</taxon>
        <taxon>Betaproteobacteria</taxon>
        <taxon>Burkholderiales</taxon>
        <taxon>Sphaerotilaceae</taxon>
        <taxon>Roseateles</taxon>
    </lineage>
</organism>
<dbReference type="Gene3D" id="1.10.3720.10">
    <property type="entry name" value="MetI-like"/>
    <property type="match status" value="1"/>
</dbReference>
<evidence type="ECO:0000256" key="2">
    <source>
        <dbReference type="ARBA" id="ARBA00004429"/>
    </source>
</evidence>
<comment type="subcellular location">
    <subcellularLocation>
        <location evidence="2 12">Cell inner membrane</location>
        <topology evidence="2 12">Multi-pass membrane protein</topology>
    </subcellularLocation>
    <subcellularLocation>
        <location evidence="11">Cell membrane</location>
        <topology evidence="11">Multi-pass membrane protein</topology>
    </subcellularLocation>
</comment>
<evidence type="ECO:0000313" key="15">
    <source>
        <dbReference type="Proteomes" id="UP001064933"/>
    </source>
</evidence>
<feature type="domain" description="ABC transmembrane type-1" evidence="13">
    <location>
        <begin position="321"/>
        <end position="544"/>
    </location>
</feature>
<dbReference type="PROSITE" id="PS50928">
    <property type="entry name" value="ABC_TM1"/>
    <property type="match status" value="1"/>
</dbReference>
<gene>
    <name evidence="14" type="primary">malF</name>
    <name evidence="14" type="ORF">N4261_15015</name>
</gene>
<dbReference type="SUPFAM" id="SSF161098">
    <property type="entry name" value="MetI-like"/>
    <property type="match status" value="1"/>
</dbReference>
<feature type="transmembrane region" description="Helical" evidence="11">
    <location>
        <begin position="320"/>
        <end position="348"/>
    </location>
</feature>
<dbReference type="CDD" id="cd06261">
    <property type="entry name" value="TM_PBP2"/>
    <property type="match status" value="1"/>
</dbReference>
<evidence type="ECO:0000256" key="6">
    <source>
        <dbReference type="ARBA" id="ARBA00022519"/>
    </source>
</evidence>
<dbReference type="InterPro" id="IPR047103">
    <property type="entry name" value="MalF_P2_sf"/>
</dbReference>
<keyword evidence="9 11" id="KW-1133">Transmembrane helix</keyword>
<protein>
    <recommendedName>
        <fullName evidence="12">Maltose/maltodextrin transport system permease protein</fullName>
    </recommendedName>
</protein>
<proteinExistence type="inferred from homology"/>
<feature type="transmembrane region" description="Helical" evidence="11">
    <location>
        <begin position="88"/>
        <end position="109"/>
    </location>
</feature>
<dbReference type="Gene3D" id="2.40.430.10">
    <property type="entry name" value="D-maltodextrin-binding protein, MBP"/>
    <property type="match status" value="1"/>
</dbReference>
<keyword evidence="5" id="KW-1003">Cell membrane</keyword>
<evidence type="ECO:0000259" key="13">
    <source>
        <dbReference type="PROSITE" id="PS50928"/>
    </source>
</evidence>
<accession>A0ABY6AX79</accession>
<evidence type="ECO:0000256" key="4">
    <source>
        <dbReference type="ARBA" id="ARBA00022448"/>
    </source>
</evidence>
<keyword evidence="10 11" id="KW-0472">Membrane</keyword>
<name>A0ABY6AX79_9BURK</name>
<keyword evidence="4 11" id="KW-0813">Transport</keyword>
<evidence type="ECO:0000256" key="8">
    <source>
        <dbReference type="ARBA" id="ARBA00022692"/>
    </source>
</evidence>
<feature type="transmembrane region" description="Helical" evidence="11">
    <location>
        <begin position="65"/>
        <end position="82"/>
    </location>
</feature>
<comment type="subunit">
    <text evidence="12">The complex is composed of two ATP-binding proteins (MalK), two transmembrane proteins (MalG and MalF) and a solute-binding protein (MalE).</text>
</comment>
<feature type="transmembrane region" description="Helical" evidence="11">
    <location>
        <begin position="469"/>
        <end position="488"/>
    </location>
</feature>
<dbReference type="Pfam" id="PF00528">
    <property type="entry name" value="BPD_transp_1"/>
    <property type="match status" value="1"/>
</dbReference>
<keyword evidence="8 11" id="KW-0812">Transmembrane</keyword>
<feature type="transmembrane region" description="Helical" evidence="11">
    <location>
        <begin position="360"/>
        <end position="380"/>
    </location>
</feature>
<dbReference type="Proteomes" id="UP001064933">
    <property type="component" value="Chromosome"/>
</dbReference>
<dbReference type="PANTHER" id="PTHR47314:SF1">
    <property type="entry name" value="MALTOSE_MALTODEXTRIN TRANSPORT SYSTEM PERMEASE PROTEIN MALF"/>
    <property type="match status" value="1"/>
</dbReference>
<evidence type="ECO:0000256" key="7">
    <source>
        <dbReference type="ARBA" id="ARBA00022597"/>
    </source>
</evidence>
<evidence type="ECO:0000313" key="14">
    <source>
        <dbReference type="EMBL" id="UXH76369.1"/>
    </source>
</evidence>
<comment type="similarity">
    <text evidence="3 12">Belongs to the binding-protein-dependent transport system permease family. MalFG subfamily.</text>
</comment>
<dbReference type="InterPro" id="IPR000515">
    <property type="entry name" value="MetI-like"/>
</dbReference>
<dbReference type="Gene3D" id="1.20.58.370">
    <property type="entry name" value="MalF N-terminal region-like"/>
    <property type="match status" value="1"/>
</dbReference>
<sequence length="553" mass="60172">MNATTASTSALAATLPDSPLAEAYSRQAPGLLERLARGLYWPVVALIALAALYLVFTLYVAGQTWWALGAMALFGSGFAVYLSQAGLAYRYLFPGVTGMLLFIAFPLAYTTQIGFTNYSSAHLLSQERVREYLLEQHDAVLDEVRDYSLHADGAAFRLVLRDPATGAVRFVSPSLALRQVDKPFVVTLQAAPDAGLPTMSGGEVPWGPALSLKDLVAHRAALAQLRLHLPGRTDEAATLHYLGLREFGPIRPHFQEQADGALKRLADGAIFRPDAKTGYYQGEGAAAGTHLSPGYKVMVGAQNYARMVLDAEFRGPFLSIFSWTVVFSLLTVVCSTAIGMMLAVLLNWEDLRFRTTYRTLLFLPYAVPGFISILVFKGLFNQNFGEINAILDALFGVKPAWFADPLLAKTMLLIVNVWLGYPYIMILCAGLLKAIPSDLYEASAIAGAGPLTNFFKITAPLIIKPLSPLLVSAFAFNFNNFVLIALLTDGRPDYLSTKIPAGQTDILVSYTYRIAFRDSGTDFGLAAAISTLIFVLVAALSLLNLRLMRKANQ</sequence>
<feature type="transmembrane region" description="Helical" evidence="11">
    <location>
        <begin position="523"/>
        <end position="545"/>
    </location>
</feature>
<evidence type="ECO:0000256" key="1">
    <source>
        <dbReference type="ARBA" id="ARBA00002264"/>
    </source>
</evidence>
<comment type="function">
    <text evidence="1 12">Part of the ABC transporter complex MalEFGK involved in maltose/maltodextrin import. Probably responsible for the translocation of the substrate across the membrane.</text>
</comment>
<evidence type="ECO:0000256" key="10">
    <source>
        <dbReference type="ARBA" id="ARBA00023136"/>
    </source>
</evidence>
<dbReference type="RefSeq" id="WP_261756099.1">
    <property type="nucleotide sequence ID" value="NZ_CP104562.2"/>
</dbReference>
<evidence type="ECO:0000256" key="3">
    <source>
        <dbReference type="ARBA" id="ARBA00009047"/>
    </source>
</evidence>
<dbReference type="Pfam" id="PF14785">
    <property type="entry name" value="MalF_P2"/>
    <property type="match status" value="1"/>
</dbReference>
<evidence type="ECO:0000256" key="9">
    <source>
        <dbReference type="ARBA" id="ARBA00022989"/>
    </source>
</evidence>
<dbReference type="SUPFAM" id="SSF160964">
    <property type="entry name" value="MalF N-terminal region-like"/>
    <property type="match status" value="1"/>
</dbReference>
<keyword evidence="15" id="KW-1185">Reference proteome</keyword>
<keyword evidence="7 12" id="KW-0762">Sugar transport</keyword>
<dbReference type="NCBIfam" id="NF008232">
    <property type="entry name" value="PRK10999.1"/>
    <property type="match status" value="1"/>
</dbReference>
<dbReference type="PANTHER" id="PTHR47314">
    <property type="entry name" value="MALTOSE/MALTODEXTRIN TRANSPORT SYSTEM PERMEASE PROTEIN MALF"/>
    <property type="match status" value="1"/>
</dbReference>
<feature type="transmembrane region" description="Helical" evidence="11">
    <location>
        <begin position="411"/>
        <end position="432"/>
    </location>
</feature>
<keyword evidence="6 12" id="KW-0997">Cell inner membrane</keyword>
<dbReference type="EMBL" id="CP104562">
    <property type="protein sequence ID" value="UXH76369.1"/>
    <property type="molecule type" value="Genomic_DNA"/>
</dbReference>
<feature type="transmembrane region" description="Helical" evidence="11">
    <location>
        <begin position="39"/>
        <end position="60"/>
    </location>
</feature>